<feature type="compositionally biased region" description="Acidic residues" evidence="1">
    <location>
        <begin position="1"/>
        <end position="13"/>
    </location>
</feature>
<dbReference type="EMBL" id="SZPT01000001">
    <property type="protein sequence ID" value="TKI50289.1"/>
    <property type="molecule type" value="Genomic_DNA"/>
</dbReference>
<name>A0ABY2T7N2_9BACI</name>
<feature type="compositionally biased region" description="Low complexity" evidence="1">
    <location>
        <begin position="14"/>
        <end position="26"/>
    </location>
</feature>
<evidence type="ECO:0000313" key="2">
    <source>
        <dbReference type="EMBL" id="TKI50289.1"/>
    </source>
</evidence>
<organism evidence="2 3">
    <name type="scientific">Lysinibacillus tabacifolii</name>
    <dbReference type="NCBI Taxonomy" id="1173107"/>
    <lineage>
        <taxon>Bacteria</taxon>
        <taxon>Bacillati</taxon>
        <taxon>Bacillota</taxon>
        <taxon>Bacilli</taxon>
        <taxon>Bacillales</taxon>
        <taxon>Bacillaceae</taxon>
        <taxon>Lysinibacillus</taxon>
    </lineage>
</organism>
<feature type="region of interest" description="Disordered" evidence="1">
    <location>
        <begin position="1"/>
        <end position="28"/>
    </location>
</feature>
<dbReference type="Proteomes" id="UP000308330">
    <property type="component" value="Unassembled WGS sequence"/>
</dbReference>
<evidence type="ECO:0008006" key="4">
    <source>
        <dbReference type="Google" id="ProtNLM"/>
    </source>
</evidence>
<proteinExistence type="predicted"/>
<keyword evidence="3" id="KW-1185">Reference proteome</keyword>
<evidence type="ECO:0000313" key="3">
    <source>
        <dbReference type="Proteomes" id="UP000308330"/>
    </source>
</evidence>
<feature type="region of interest" description="Disordered" evidence="1">
    <location>
        <begin position="99"/>
        <end position="129"/>
    </location>
</feature>
<protein>
    <recommendedName>
        <fullName evidence="4">Scaffolding protein</fullName>
    </recommendedName>
</protein>
<comment type="caution">
    <text evidence="2">The sequence shown here is derived from an EMBL/GenBank/DDBJ whole genome shotgun (WGS) entry which is preliminary data.</text>
</comment>
<accession>A0ABY2T7N2</accession>
<evidence type="ECO:0000256" key="1">
    <source>
        <dbReference type="SAM" id="MobiDB-lite"/>
    </source>
</evidence>
<dbReference type="RefSeq" id="WP_108029707.1">
    <property type="nucleotide sequence ID" value="NZ_PYUE01000002.1"/>
</dbReference>
<reference evidence="2 3" key="1">
    <citation type="submission" date="2019-04" db="EMBL/GenBank/DDBJ databases">
        <title>Lysinibacillus genome sequencing.</title>
        <authorList>
            <person name="Dunlap C."/>
        </authorList>
    </citation>
    <scope>NUCLEOTIDE SEQUENCE [LARGE SCALE GENOMIC DNA]</scope>
    <source>
        <strain evidence="2 3">KCTC 33042</strain>
    </source>
</reference>
<gene>
    <name evidence="2" type="ORF">FC748_03475</name>
</gene>
<sequence length="156" mass="16924">MTEEQIEQVDEVSTEVIEPTEQPTEQTEIDELRAQVAEFEALKAQLAEQEATQKAEIFAQKVEQSGVKDFDKLQPFLDATKLEGDALDELLGILQGMKPKQTPIGTATNGGNGGQKTSQETMLANAEAAAKRTGSAEDIAAFSGLKQKIKQFGGRR</sequence>